<comment type="caution">
    <text evidence="2">The sequence shown here is derived from an EMBL/GenBank/DDBJ whole genome shotgun (WGS) entry which is preliminary data.</text>
</comment>
<gene>
    <name evidence="2" type="ORF">FHU37_002789</name>
</gene>
<keyword evidence="1" id="KW-1133">Transmembrane helix</keyword>
<protein>
    <submittedName>
        <fullName evidence="2">Uncharacterized membrane protein YoaK (UPF0700 family)</fullName>
    </submittedName>
</protein>
<dbReference type="AlphaFoldDB" id="A0A852ZTX3"/>
<reference evidence="2 3" key="1">
    <citation type="submission" date="2020-07" db="EMBL/GenBank/DDBJ databases">
        <title>Sequencing the genomes of 1000 actinobacteria strains.</title>
        <authorList>
            <person name="Klenk H.-P."/>
        </authorList>
    </citation>
    <scope>NUCLEOTIDE SEQUENCE [LARGE SCALE GENOMIC DNA]</scope>
    <source>
        <strain evidence="2 3">DSM 42178</strain>
    </source>
</reference>
<dbReference type="Proteomes" id="UP000567795">
    <property type="component" value="Unassembled WGS sequence"/>
</dbReference>
<organism evidence="2 3">
    <name type="scientific">Allostreptomyces psammosilenae</name>
    <dbReference type="NCBI Taxonomy" id="1892865"/>
    <lineage>
        <taxon>Bacteria</taxon>
        <taxon>Bacillati</taxon>
        <taxon>Actinomycetota</taxon>
        <taxon>Actinomycetes</taxon>
        <taxon>Kitasatosporales</taxon>
        <taxon>Streptomycetaceae</taxon>
        <taxon>Allostreptomyces</taxon>
    </lineage>
</organism>
<keyword evidence="3" id="KW-1185">Reference proteome</keyword>
<sequence>MTLAPVVAPLTTDWFIQPAEPPTSLVVATWLLLLGAAYGVLLFAAPIVAGLGWASKQLVDVVTIAALMPEYLCTRAMRRARGRVAPLAYEYGEVVCALAGAVRWCVTTVTALLGSALPRLSPLLALMISLWIATLLTDAASDGLHAWFGQG</sequence>
<name>A0A852ZTX3_9ACTN</name>
<evidence type="ECO:0000313" key="3">
    <source>
        <dbReference type="Proteomes" id="UP000567795"/>
    </source>
</evidence>
<dbReference type="RefSeq" id="WP_179814506.1">
    <property type="nucleotide sequence ID" value="NZ_JACBZD010000001.1"/>
</dbReference>
<keyword evidence="1" id="KW-0472">Membrane</keyword>
<evidence type="ECO:0000313" key="2">
    <source>
        <dbReference type="EMBL" id="NYI05846.1"/>
    </source>
</evidence>
<proteinExistence type="predicted"/>
<dbReference type="EMBL" id="JACBZD010000001">
    <property type="protein sequence ID" value="NYI05846.1"/>
    <property type="molecule type" value="Genomic_DNA"/>
</dbReference>
<evidence type="ECO:0000256" key="1">
    <source>
        <dbReference type="SAM" id="Phobius"/>
    </source>
</evidence>
<feature type="transmembrane region" description="Helical" evidence="1">
    <location>
        <begin position="25"/>
        <end position="48"/>
    </location>
</feature>
<keyword evidence="1" id="KW-0812">Transmembrane</keyword>
<accession>A0A852ZTX3</accession>